<dbReference type="SUPFAM" id="SSF54593">
    <property type="entry name" value="Glyoxalase/Bleomycin resistance protein/Dihydroxybiphenyl dioxygenase"/>
    <property type="match status" value="2"/>
</dbReference>
<evidence type="ECO:0000313" key="3">
    <source>
        <dbReference type="WBParaSite" id="Gr19_v10_g12324.t1"/>
    </source>
</evidence>
<dbReference type="Gene3D" id="3.10.180.10">
    <property type="entry name" value="2,3-Dihydroxybiphenyl 1,2-Dioxygenase, domain 1"/>
    <property type="match status" value="2"/>
</dbReference>
<dbReference type="InterPro" id="IPR029068">
    <property type="entry name" value="Glyas_Bleomycin-R_OHBP_Dase"/>
</dbReference>
<sequence>MTCTARALHYVFRVADRRKSLKFYTQTLGMKVLRHEEFREPCKANCNGPFDGMWSKTMVGFGNEDEHFVLELTYNYGVHSYELGNDFHGIHIESDDVLTRAEGMGEKMDDGALLIRDPDGHSFFVKGGTSARPLTKVSLKVADLRESREFWSQMLGMEVLEGPDGNKDKFVLTYGPNQCSLELISLKSGQLLDRKSAFGRIAFATATTNLKALEDKVGTRHIHSSLVSLDTPGKATVWVVILRDPNEHEICFVGDEGFRDLSKTDAEAEKLLMSAIEKDDS</sequence>
<dbReference type="Pfam" id="PF21701">
    <property type="entry name" value="GLOD4_C"/>
    <property type="match status" value="1"/>
</dbReference>
<dbReference type="InterPro" id="IPR043193">
    <property type="entry name" value="GLOD4"/>
</dbReference>
<dbReference type="Proteomes" id="UP000887572">
    <property type="component" value="Unplaced"/>
</dbReference>
<evidence type="ECO:0000313" key="2">
    <source>
        <dbReference type="Proteomes" id="UP000887572"/>
    </source>
</evidence>
<dbReference type="PANTHER" id="PTHR46466:SF1">
    <property type="entry name" value="GLYOXALASE DOMAIN-CONTAINING PROTEIN 4"/>
    <property type="match status" value="1"/>
</dbReference>
<dbReference type="WBParaSite" id="Gr19_v10_g12324.t1">
    <property type="protein sequence ID" value="Gr19_v10_g12324.t1"/>
    <property type="gene ID" value="Gr19_v10_g12324"/>
</dbReference>
<dbReference type="PROSITE" id="PS51819">
    <property type="entry name" value="VOC"/>
    <property type="match status" value="2"/>
</dbReference>
<protein>
    <submittedName>
        <fullName evidence="3">VOC domain-containing protein</fullName>
    </submittedName>
</protein>
<dbReference type="AlphaFoldDB" id="A0A914GYI2"/>
<accession>A0A914GYI2</accession>
<reference evidence="3" key="1">
    <citation type="submission" date="2022-11" db="UniProtKB">
        <authorList>
            <consortium name="WormBaseParasite"/>
        </authorList>
    </citation>
    <scope>IDENTIFICATION</scope>
</reference>
<dbReference type="PANTHER" id="PTHR46466">
    <property type="entry name" value="GLYOXALASE DOMAIN-CONTAINING PROTEIN 4"/>
    <property type="match status" value="1"/>
</dbReference>
<dbReference type="Pfam" id="PF00903">
    <property type="entry name" value="Glyoxalase"/>
    <property type="match status" value="1"/>
</dbReference>
<name>A0A914GYI2_GLORO</name>
<evidence type="ECO:0000259" key="1">
    <source>
        <dbReference type="PROSITE" id="PS51819"/>
    </source>
</evidence>
<organism evidence="2 3">
    <name type="scientific">Globodera rostochiensis</name>
    <name type="common">Golden nematode worm</name>
    <name type="synonym">Heterodera rostochiensis</name>
    <dbReference type="NCBI Taxonomy" id="31243"/>
    <lineage>
        <taxon>Eukaryota</taxon>
        <taxon>Metazoa</taxon>
        <taxon>Ecdysozoa</taxon>
        <taxon>Nematoda</taxon>
        <taxon>Chromadorea</taxon>
        <taxon>Rhabditida</taxon>
        <taxon>Tylenchina</taxon>
        <taxon>Tylenchomorpha</taxon>
        <taxon>Tylenchoidea</taxon>
        <taxon>Heteroderidae</taxon>
        <taxon>Heteroderinae</taxon>
        <taxon>Globodera</taxon>
    </lineage>
</organism>
<dbReference type="InterPro" id="IPR037523">
    <property type="entry name" value="VOC_core"/>
</dbReference>
<proteinExistence type="predicted"/>
<keyword evidence="2" id="KW-1185">Reference proteome</keyword>
<feature type="domain" description="VOC" evidence="1">
    <location>
        <begin position="6"/>
        <end position="128"/>
    </location>
</feature>
<feature type="domain" description="VOC" evidence="1">
    <location>
        <begin position="133"/>
        <end position="255"/>
    </location>
</feature>
<dbReference type="InterPro" id="IPR004360">
    <property type="entry name" value="Glyas_Fos-R_dOase_dom"/>
</dbReference>